<dbReference type="CDD" id="cd09570">
    <property type="entry name" value="SAM_kazrin_repeat3"/>
    <property type="match status" value="1"/>
</dbReference>
<feature type="region of interest" description="Disordered" evidence="2">
    <location>
        <begin position="594"/>
        <end position="616"/>
    </location>
</feature>
<dbReference type="SUPFAM" id="SSF47769">
    <property type="entry name" value="SAM/Pointed domain"/>
    <property type="match status" value="3"/>
</dbReference>
<feature type="region of interest" description="Disordered" evidence="2">
    <location>
        <begin position="213"/>
        <end position="232"/>
    </location>
</feature>
<keyword evidence="5" id="KW-1185">Reference proteome</keyword>
<feature type="region of interest" description="Disordered" evidence="2">
    <location>
        <begin position="238"/>
        <end position="302"/>
    </location>
</feature>
<dbReference type="InterPro" id="IPR037616">
    <property type="entry name" value="Kazrin_SAM_rpt_3"/>
</dbReference>
<dbReference type="InterPro" id="IPR059089">
    <property type="entry name" value="Kazrin_N"/>
</dbReference>
<organism evidence="4 5">
    <name type="scientific">Cordylochernes scorpioides</name>
    <dbReference type="NCBI Taxonomy" id="51811"/>
    <lineage>
        <taxon>Eukaryota</taxon>
        <taxon>Metazoa</taxon>
        <taxon>Ecdysozoa</taxon>
        <taxon>Arthropoda</taxon>
        <taxon>Chelicerata</taxon>
        <taxon>Arachnida</taxon>
        <taxon>Pseudoscorpiones</taxon>
        <taxon>Cheliferoidea</taxon>
        <taxon>Chernetidae</taxon>
        <taxon>Cordylochernes</taxon>
    </lineage>
</organism>
<accession>A0ABY6KI46</accession>
<dbReference type="Pfam" id="PF25986">
    <property type="entry name" value="Kazrin"/>
    <property type="match status" value="1"/>
</dbReference>
<evidence type="ECO:0000313" key="5">
    <source>
        <dbReference type="Proteomes" id="UP001235939"/>
    </source>
</evidence>
<reference evidence="4 5" key="1">
    <citation type="submission" date="2022-01" db="EMBL/GenBank/DDBJ databases">
        <title>A chromosomal length assembly of Cordylochernes scorpioides.</title>
        <authorList>
            <person name="Zeh D."/>
            <person name="Zeh J."/>
        </authorList>
    </citation>
    <scope>NUCLEOTIDE SEQUENCE [LARGE SCALE GENOMIC DNA]</scope>
    <source>
        <strain evidence="4">IN4F17</strain>
        <tissue evidence="4">Whole Body</tissue>
    </source>
</reference>
<feature type="domain" description="SAM" evidence="3">
    <location>
        <begin position="323"/>
        <end position="388"/>
    </location>
</feature>
<feature type="coiled-coil region" evidence="1">
    <location>
        <begin position="70"/>
        <end position="122"/>
    </location>
</feature>
<sequence length="657" mass="72818">MDVVPGGHPPPARQDLLIPLIGRWELGMSNQLAGGRTPSPAHKTTISPLFQPEVMWAAEKKDRKKLQGEKFDLLNQMKQLYETLEDKERELRDFIRTYEQRMRESDDSIRQLVREREETEREKWNILQHARDEAERAVALCAQLGLKETQIRQLQDELSSRSGEYLSDAESRIGLYRTNGFHSPAHNAPTPTPGSSDPPSSCVGTPTLAAVEGNSSRLGLSPPVSPLPAGGLSRSAEEIYNSSGGSDCSGTQGKKAGGKKGTWGTISRVFSRGRHRKVPSLASEASMTDGESGSPPPGGSQQLDYLSKLRLVEEAQGLPMDRWRAATVLAWLEISLGMPQYGARCAQNIKSGKVLLELSDSELESGLGISNPLHRRKLRLAIEDHREPSLCLYPKLGLLGHGWVVEEWLPSLGLGCYAERFAAQLVDGRVLETLTRRDLEKHLGVTRRFHQASLAAGIHLLRTLRYDRHLLAQRRALAEHSDVDPMVWTNQRLIQWAHSIDLGEYASNLRDSGVHGALMVLEPTFTSETLAAALGIPPSKTILRRHLATEVDALIQPARLSLETEEGGHRKQQVERRSLTSAVSTNSLGRTFIRSYPRSHTLDQPDKKRTSLRGSLSRALGLKVRQKLKRSPSFQGTFPVVSSSHDKKYPSLTVTPV</sequence>
<evidence type="ECO:0000259" key="3">
    <source>
        <dbReference type="PROSITE" id="PS50105"/>
    </source>
</evidence>
<evidence type="ECO:0000313" key="4">
    <source>
        <dbReference type="EMBL" id="UYV68530.1"/>
    </source>
</evidence>
<dbReference type="Pfam" id="PF07647">
    <property type="entry name" value="SAM_2"/>
    <property type="match status" value="1"/>
</dbReference>
<dbReference type="PANTHER" id="PTHR12776">
    <property type="entry name" value="KAZRIN-RELATED"/>
    <property type="match status" value="1"/>
</dbReference>
<feature type="domain" description="SAM" evidence="3">
    <location>
        <begin position="405"/>
        <end position="464"/>
    </location>
</feature>
<feature type="region of interest" description="Disordered" evidence="2">
    <location>
        <begin position="178"/>
        <end position="207"/>
    </location>
</feature>
<dbReference type="PANTHER" id="PTHR12776:SF1">
    <property type="entry name" value="KAZRIN"/>
    <property type="match status" value="1"/>
</dbReference>
<feature type="compositionally biased region" description="Polar residues" evidence="2">
    <location>
        <begin position="240"/>
        <end position="249"/>
    </location>
</feature>
<gene>
    <name evidence="4" type="ORF">LAZ67_6000058</name>
</gene>
<evidence type="ECO:0000256" key="2">
    <source>
        <dbReference type="SAM" id="MobiDB-lite"/>
    </source>
</evidence>
<dbReference type="InterPro" id="IPR013761">
    <property type="entry name" value="SAM/pointed_sf"/>
</dbReference>
<dbReference type="PROSITE" id="PS50105">
    <property type="entry name" value="SAM_DOMAIN"/>
    <property type="match status" value="2"/>
</dbReference>
<name>A0ABY6KI46_9ARAC</name>
<dbReference type="EMBL" id="CP092868">
    <property type="protein sequence ID" value="UYV68530.1"/>
    <property type="molecule type" value="Genomic_DNA"/>
</dbReference>
<dbReference type="Pfam" id="PF00536">
    <property type="entry name" value="SAM_1"/>
    <property type="match status" value="2"/>
</dbReference>
<dbReference type="Gene3D" id="1.10.150.50">
    <property type="entry name" value="Transcription Factor, Ets-1"/>
    <property type="match status" value="3"/>
</dbReference>
<feature type="compositionally biased region" description="Basic and acidic residues" evidence="2">
    <location>
        <begin position="600"/>
        <end position="609"/>
    </location>
</feature>
<dbReference type="Proteomes" id="UP001235939">
    <property type="component" value="Chromosome 06"/>
</dbReference>
<feature type="compositionally biased region" description="Polar residues" evidence="2">
    <location>
        <begin position="633"/>
        <end position="643"/>
    </location>
</feature>
<dbReference type="SMART" id="SM00454">
    <property type="entry name" value="SAM"/>
    <property type="match status" value="3"/>
</dbReference>
<protein>
    <submittedName>
        <fullName evidence="4">KAZN</fullName>
    </submittedName>
</protein>
<feature type="region of interest" description="Disordered" evidence="2">
    <location>
        <begin position="633"/>
        <end position="657"/>
    </location>
</feature>
<proteinExistence type="predicted"/>
<evidence type="ECO:0000256" key="1">
    <source>
        <dbReference type="SAM" id="Coils"/>
    </source>
</evidence>
<keyword evidence="1" id="KW-0175">Coiled coil</keyword>
<dbReference type="InterPro" id="IPR001660">
    <property type="entry name" value="SAM"/>
</dbReference>
<dbReference type="InterPro" id="IPR037614">
    <property type="entry name" value="Kazrin"/>
</dbReference>